<accession>A0A9W6HY86</accession>
<dbReference type="InterPro" id="IPR050641">
    <property type="entry name" value="RIFMO-like"/>
</dbReference>
<keyword evidence="2" id="KW-0285">Flavoprotein</keyword>
<dbReference type="Gene3D" id="3.50.50.60">
    <property type="entry name" value="FAD/NAD(P)-binding domain"/>
    <property type="match status" value="1"/>
</dbReference>
<dbReference type="Gene3D" id="3.30.70.2450">
    <property type="match status" value="1"/>
</dbReference>
<dbReference type="Gene3D" id="3.40.30.120">
    <property type="match status" value="1"/>
</dbReference>
<evidence type="ECO:0000256" key="1">
    <source>
        <dbReference type="ARBA" id="ARBA00001974"/>
    </source>
</evidence>
<comment type="cofactor">
    <cofactor evidence="1">
        <name>FAD</name>
        <dbReference type="ChEBI" id="CHEBI:57692"/>
    </cofactor>
</comment>
<reference evidence="5" key="1">
    <citation type="journal article" date="2014" name="Int. J. Syst. Evol. Microbiol.">
        <title>Complete genome sequence of Corynebacterium casei LMG S-19264T (=DSM 44701T), isolated from a smear-ripened cheese.</title>
        <authorList>
            <consortium name="US DOE Joint Genome Institute (JGI-PGF)"/>
            <person name="Walter F."/>
            <person name="Albersmeier A."/>
            <person name="Kalinowski J."/>
            <person name="Ruckert C."/>
        </authorList>
    </citation>
    <scope>NUCLEOTIDE SEQUENCE</scope>
    <source>
        <strain evidence="5">VKM Ac-2007</strain>
    </source>
</reference>
<gene>
    <name evidence="5" type="primary">mhpA_1</name>
    <name evidence="5" type="ORF">GCM10017600_16920</name>
</gene>
<name>A0A9W6HY86_9ACTN</name>
<sequence>MDADVVIAGGGPTGLMLACELRLAGVEVAVLDRLAGRSGESRAGGIHARSMEVLDQRGLVDRFLDAGQRVPAGHFSALWLDLGRLETRYPFMLMILQSVVERLLEERAAELGARVRWSSEVTGVRQDDSGVEVEVLGPGGAERLRAGYLVGCDGGRSAVRRLAGIDFPGTPATMTAMLGDVMLTDPPAERIFQERREHGSFSVLKFGEDWYRVLTNEFDHVADRDAPVTFEGLREAFARIAGTDYGMHSPRWVSRFGDAARQAAEYRRGRVLLAGDAAHIHFPAGGQGLNLGLQDAVNLGWKIASVVHGRTPCGLLDSYHAERHPVAERVLHNTRAQTVLGRPGEHMTALREVLGGLIEFDDVNRSLGSMVTALDVRYPMGDGHPLLGRRVPDLDLRTSAGDVRLFELLRAARPVLLDLGADPGRAPLAAGIGAETGDPGGEGLSEAAEGWADRVDLVEAECPADGWALPDAGEVPAPAALLVRPDSHVAWAAPRGAAPDLPALRSALTAWFGPAR</sequence>
<feature type="domain" description="FAD-binding" evidence="4">
    <location>
        <begin position="2"/>
        <end position="333"/>
    </location>
</feature>
<keyword evidence="3" id="KW-0274">FAD</keyword>
<dbReference type="SUPFAM" id="SSF51905">
    <property type="entry name" value="FAD/NAD(P)-binding domain"/>
    <property type="match status" value="1"/>
</dbReference>
<proteinExistence type="predicted"/>
<protein>
    <submittedName>
        <fullName evidence="5">3-(3-hydroxyphenyl)propionate hydroxylase</fullName>
    </submittedName>
</protein>
<evidence type="ECO:0000259" key="4">
    <source>
        <dbReference type="Pfam" id="PF01494"/>
    </source>
</evidence>
<dbReference type="RefSeq" id="WP_271216792.1">
    <property type="nucleotide sequence ID" value="NZ_BAAAVD010000044.1"/>
</dbReference>
<dbReference type="PRINTS" id="PR00420">
    <property type="entry name" value="RNGMNOXGNASE"/>
</dbReference>
<dbReference type="Proteomes" id="UP001143474">
    <property type="component" value="Unassembled WGS sequence"/>
</dbReference>
<dbReference type="AlphaFoldDB" id="A0A9W6HY86"/>
<dbReference type="GO" id="GO:0016709">
    <property type="term" value="F:oxidoreductase activity, acting on paired donors, with incorporation or reduction of molecular oxygen, NAD(P)H as one donor, and incorporation of one atom of oxygen"/>
    <property type="evidence" value="ECO:0007669"/>
    <property type="project" value="UniProtKB-ARBA"/>
</dbReference>
<evidence type="ECO:0000256" key="3">
    <source>
        <dbReference type="ARBA" id="ARBA00022827"/>
    </source>
</evidence>
<dbReference type="InterPro" id="IPR002938">
    <property type="entry name" value="FAD-bd"/>
</dbReference>
<dbReference type="InterPro" id="IPR036188">
    <property type="entry name" value="FAD/NAD-bd_sf"/>
</dbReference>
<evidence type="ECO:0000256" key="2">
    <source>
        <dbReference type="ARBA" id="ARBA00022630"/>
    </source>
</evidence>
<dbReference type="Pfam" id="PF01494">
    <property type="entry name" value="FAD_binding_3"/>
    <property type="match status" value="1"/>
</dbReference>
<evidence type="ECO:0000313" key="5">
    <source>
        <dbReference type="EMBL" id="GLK08287.1"/>
    </source>
</evidence>
<dbReference type="PANTHER" id="PTHR43004">
    <property type="entry name" value="TRK SYSTEM POTASSIUM UPTAKE PROTEIN"/>
    <property type="match status" value="1"/>
</dbReference>
<keyword evidence="6" id="KW-1185">Reference proteome</keyword>
<comment type="caution">
    <text evidence="5">The sequence shown here is derived from an EMBL/GenBank/DDBJ whole genome shotgun (WGS) entry which is preliminary data.</text>
</comment>
<dbReference type="GO" id="GO:0071949">
    <property type="term" value="F:FAD binding"/>
    <property type="evidence" value="ECO:0007669"/>
    <property type="project" value="InterPro"/>
</dbReference>
<evidence type="ECO:0000313" key="6">
    <source>
        <dbReference type="Proteomes" id="UP001143474"/>
    </source>
</evidence>
<reference evidence="5" key="2">
    <citation type="submission" date="2023-01" db="EMBL/GenBank/DDBJ databases">
        <authorList>
            <person name="Sun Q."/>
            <person name="Evtushenko L."/>
        </authorList>
    </citation>
    <scope>NUCLEOTIDE SEQUENCE</scope>
    <source>
        <strain evidence="5">VKM Ac-2007</strain>
    </source>
</reference>
<organism evidence="5 6">
    <name type="scientific">Streptosporangium carneum</name>
    <dbReference type="NCBI Taxonomy" id="47481"/>
    <lineage>
        <taxon>Bacteria</taxon>
        <taxon>Bacillati</taxon>
        <taxon>Actinomycetota</taxon>
        <taxon>Actinomycetes</taxon>
        <taxon>Streptosporangiales</taxon>
        <taxon>Streptosporangiaceae</taxon>
        <taxon>Streptosporangium</taxon>
    </lineage>
</organism>
<dbReference type="EMBL" id="BSEV01000002">
    <property type="protein sequence ID" value="GLK08287.1"/>
    <property type="molecule type" value="Genomic_DNA"/>
</dbReference>
<dbReference type="PANTHER" id="PTHR43004:SF19">
    <property type="entry name" value="BINDING MONOOXYGENASE, PUTATIVE (JCVI)-RELATED"/>
    <property type="match status" value="1"/>
</dbReference>
<dbReference type="Pfam" id="PF21274">
    <property type="entry name" value="Rng_hyd_C"/>
    <property type="match status" value="1"/>
</dbReference>